<evidence type="ECO:0008006" key="8">
    <source>
        <dbReference type="Google" id="ProtNLM"/>
    </source>
</evidence>
<dbReference type="AlphaFoldDB" id="A0A381YCJ6"/>
<proteinExistence type="predicted"/>
<comment type="subunit">
    <text evidence="2">Monomer.</text>
</comment>
<evidence type="ECO:0000256" key="6">
    <source>
        <dbReference type="ARBA" id="ARBA00023186"/>
    </source>
</evidence>
<keyword evidence="5" id="KW-0472">Membrane</keyword>
<dbReference type="EMBL" id="UINC01017813">
    <property type="protein sequence ID" value="SVA74263.1"/>
    <property type="molecule type" value="Genomic_DNA"/>
</dbReference>
<keyword evidence="4" id="KW-0653">Protein transport</keyword>
<dbReference type="NCBIfam" id="TIGR00548">
    <property type="entry name" value="lolB"/>
    <property type="match status" value="1"/>
</dbReference>
<evidence type="ECO:0000256" key="4">
    <source>
        <dbReference type="ARBA" id="ARBA00022927"/>
    </source>
</evidence>
<dbReference type="InterPro" id="IPR004565">
    <property type="entry name" value="OM_lipoprot_LolB"/>
</dbReference>
<evidence type="ECO:0000313" key="7">
    <source>
        <dbReference type="EMBL" id="SVA74263.1"/>
    </source>
</evidence>
<organism evidence="7">
    <name type="scientific">marine metagenome</name>
    <dbReference type="NCBI Taxonomy" id="408172"/>
    <lineage>
        <taxon>unclassified sequences</taxon>
        <taxon>metagenomes</taxon>
        <taxon>ecological metagenomes</taxon>
    </lineage>
</organism>
<dbReference type="Gene3D" id="2.50.20.10">
    <property type="entry name" value="Lipoprotein localisation LolA/LolB/LppX"/>
    <property type="match status" value="1"/>
</dbReference>
<dbReference type="CDD" id="cd16326">
    <property type="entry name" value="LolB"/>
    <property type="match status" value="1"/>
</dbReference>
<protein>
    <recommendedName>
        <fullName evidence="8">Outer-membrane lipoprotein LolB</fullName>
    </recommendedName>
</protein>
<evidence type="ECO:0000256" key="5">
    <source>
        <dbReference type="ARBA" id="ARBA00023136"/>
    </source>
</evidence>
<dbReference type="GO" id="GO:0015031">
    <property type="term" value="P:protein transport"/>
    <property type="evidence" value="ECO:0007669"/>
    <property type="project" value="UniProtKB-KW"/>
</dbReference>
<dbReference type="GO" id="GO:0009279">
    <property type="term" value="C:cell outer membrane"/>
    <property type="evidence" value="ECO:0007669"/>
    <property type="project" value="UniProtKB-SubCell"/>
</dbReference>
<dbReference type="InterPro" id="IPR029046">
    <property type="entry name" value="LolA/LolB/LppX"/>
</dbReference>
<sequence length="190" mass="21316">MNIRKLLLIKLFFLFFFVSCSSLPRSDLAVSTDFILDGRIGIRGLDQASSASIRWAQSENNFDVVLWGPLGQGKTRFVGNASFMTVQTAEGEHVEDVVPNEMLKRYLGISPPIDAFTGWILGRPAIRPLARGLERNEYGDLKAFNQLGFDLEYGDFRVVDGRRLPHRIICSEGATRITILVKRWSLALAP</sequence>
<dbReference type="SUPFAM" id="SSF89392">
    <property type="entry name" value="Prokaryotic lipoproteins and lipoprotein localization factors"/>
    <property type="match status" value="1"/>
</dbReference>
<keyword evidence="6" id="KW-0143">Chaperone</keyword>
<evidence type="ECO:0000256" key="2">
    <source>
        <dbReference type="ARBA" id="ARBA00011245"/>
    </source>
</evidence>
<reference evidence="7" key="1">
    <citation type="submission" date="2018-05" db="EMBL/GenBank/DDBJ databases">
        <authorList>
            <person name="Lanie J.A."/>
            <person name="Ng W.-L."/>
            <person name="Kazmierczak K.M."/>
            <person name="Andrzejewski T.M."/>
            <person name="Davidsen T.M."/>
            <person name="Wayne K.J."/>
            <person name="Tettelin H."/>
            <person name="Glass J.I."/>
            <person name="Rusch D."/>
            <person name="Podicherti R."/>
            <person name="Tsui H.-C.T."/>
            <person name="Winkler M.E."/>
        </authorList>
    </citation>
    <scope>NUCLEOTIDE SEQUENCE</scope>
</reference>
<accession>A0A381YCJ6</accession>
<evidence type="ECO:0000256" key="1">
    <source>
        <dbReference type="ARBA" id="ARBA00004442"/>
    </source>
</evidence>
<name>A0A381YCJ6_9ZZZZ</name>
<gene>
    <name evidence="7" type="ORF">METZ01_LOCUS127117</name>
</gene>
<keyword evidence="3" id="KW-0813">Transport</keyword>
<comment type="subcellular location">
    <subcellularLocation>
        <location evidence="1">Cell outer membrane</location>
    </subcellularLocation>
</comment>
<dbReference type="Pfam" id="PF03550">
    <property type="entry name" value="LolB"/>
    <property type="match status" value="1"/>
</dbReference>
<evidence type="ECO:0000256" key="3">
    <source>
        <dbReference type="ARBA" id="ARBA00022448"/>
    </source>
</evidence>